<dbReference type="AlphaFoldDB" id="G7E7Q8"/>
<dbReference type="InterPro" id="IPR013094">
    <property type="entry name" value="AB_hydrolase_3"/>
</dbReference>
<dbReference type="PROSITE" id="PS01173">
    <property type="entry name" value="LIPASE_GDXG_HIS"/>
    <property type="match status" value="1"/>
</dbReference>
<dbReference type="OrthoDB" id="408631at2759"/>
<evidence type="ECO:0000259" key="4">
    <source>
        <dbReference type="Pfam" id="PF07859"/>
    </source>
</evidence>
<evidence type="ECO:0000313" key="5">
    <source>
        <dbReference type="EMBL" id="GAA98868.1"/>
    </source>
</evidence>
<name>G7E7Q8_MIXOS</name>
<dbReference type="InterPro" id="IPR002168">
    <property type="entry name" value="Lipase_GDXG_HIS_AS"/>
</dbReference>
<dbReference type="InParanoid" id="G7E7Q8"/>
<dbReference type="OMA" id="PATHRAM"/>
<evidence type="ECO:0000313" key="6">
    <source>
        <dbReference type="Proteomes" id="UP000009131"/>
    </source>
</evidence>
<feature type="domain" description="Alpha/beta hydrolase fold-3" evidence="4">
    <location>
        <begin position="162"/>
        <end position="372"/>
    </location>
</feature>
<sequence>MADSNALAGDPSSTSRDAMKPKRRISPFRMIRFIPFLSGQALVLVSTTLKHYILGPEKPSWDLPTALFTNSVRTAAKYKPSKPPTIKGLRKFTDLDKFLPTPKGLLLSPYEVPVKTRGIQGFLAEADKAEDGSRVIPGEWVVDERLWTGRSTPGQALSDRVVLYLHGGAYMVMSAATHRPLTLQISRRFRCRVLAVNYRLAPETPFPGAIYDAVSTYLHMTEDLGIPPENIIVGGDSAGGGLSMATLLALRDAGLPRMAGGMLLSPWLDLSHGSGSHDTNGAYDYIVAPLEPESHGPINPVKFYLGDKEEEYLYHPYASPLFADVHDLPPLLIQSGDAEVLRDESTLLAHKLAKAGNKVVHEVYQDAIHVFQMIRTFEASKKALDNMREFAETLPCKPFDTATVDAAINKNIISKEKKQEEEMDAEPAKEASFAAGQAAQSLGNSQEKVNKVKRQPVFYFAKQYKDAVLPTSRKGIEGRHPALVKDYTENGPAQRTAFWCAIRNPGGRRGLFTRREGAHL</sequence>
<dbReference type="FunCoup" id="G7E7Q8">
    <property type="interactions" value="21"/>
</dbReference>
<evidence type="ECO:0000256" key="1">
    <source>
        <dbReference type="ARBA" id="ARBA00010515"/>
    </source>
</evidence>
<dbReference type="InterPro" id="IPR029058">
    <property type="entry name" value="AB_hydrolase_fold"/>
</dbReference>
<dbReference type="STRING" id="764103.G7E7Q8"/>
<protein>
    <recommendedName>
        <fullName evidence="4">Alpha/beta hydrolase fold-3 domain-containing protein</fullName>
    </recommendedName>
</protein>
<dbReference type="Pfam" id="PF07859">
    <property type="entry name" value="Abhydrolase_3"/>
    <property type="match status" value="1"/>
</dbReference>
<comment type="similarity">
    <text evidence="1">Belongs to the 'GDXG' lipolytic enzyme family.</text>
</comment>
<dbReference type="GO" id="GO:0016787">
    <property type="term" value="F:hydrolase activity"/>
    <property type="evidence" value="ECO:0007669"/>
    <property type="project" value="UniProtKB-KW"/>
</dbReference>
<dbReference type="RefSeq" id="XP_014567033.1">
    <property type="nucleotide sequence ID" value="XM_014711547.1"/>
</dbReference>
<dbReference type="PANTHER" id="PTHR48081:SF26">
    <property type="entry name" value="ALPHA_BETA HYDROLASE FOLD-3 DOMAIN-CONTAINING PROTEIN"/>
    <property type="match status" value="1"/>
</dbReference>
<dbReference type="Proteomes" id="UP000009131">
    <property type="component" value="Unassembled WGS sequence"/>
</dbReference>
<dbReference type="EMBL" id="BABT02000165">
    <property type="protein sequence ID" value="GAA98868.1"/>
    <property type="molecule type" value="Genomic_DNA"/>
</dbReference>
<keyword evidence="6" id="KW-1185">Reference proteome</keyword>
<organism evidence="5 6">
    <name type="scientific">Mixia osmundae (strain CBS 9802 / IAM 14324 / JCM 22182 / KY 12970)</name>
    <dbReference type="NCBI Taxonomy" id="764103"/>
    <lineage>
        <taxon>Eukaryota</taxon>
        <taxon>Fungi</taxon>
        <taxon>Dikarya</taxon>
        <taxon>Basidiomycota</taxon>
        <taxon>Pucciniomycotina</taxon>
        <taxon>Mixiomycetes</taxon>
        <taxon>Mixiales</taxon>
        <taxon>Mixiaceae</taxon>
        <taxon>Mixia</taxon>
    </lineage>
</organism>
<gene>
    <name evidence="5" type="primary">Mo05556</name>
    <name evidence="5" type="ORF">E5Q_05556</name>
</gene>
<comment type="caution">
    <text evidence="5">The sequence shown here is derived from an EMBL/GenBank/DDBJ whole genome shotgun (WGS) entry which is preliminary data.</text>
</comment>
<dbReference type="Gene3D" id="3.40.50.1820">
    <property type="entry name" value="alpha/beta hydrolase"/>
    <property type="match status" value="1"/>
</dbReference>
<proteinExistence type="inferred from homology"/>
<feature type="region of interest" description="Disordered" evidence="3">
    <location>
        <begin position="1"/>
        <end position="21"/>
    </location>
</feature>
<dbReference type="PANTHER" id="PTHR48081">
    <property type="entry name" value="AB HYDROLASE SUPERFAMILY PROTEIN C4A8.06C"/>
    <property type="match status" value="1"/>
</dbReference>
<dbReference type="SUPFAM" id="SSF53474">
    <property type="entry name" value="alpha/beta-Hydrolases"/>
    <property type="match status" value="1"/>
</dbReference>
<reference evidence="5 6" key="1">
    <citation type="journal article" date="2011" name="J. Gen. Appl. Microbiol.">
        <title>Draft genome sequencing of the enigmatic basidiomycete Mixia osmundae.</title>
        <authorList>
            <person name="Nishida H."/>
            <person name="Nagatsuka Y."/>
            <person name="Sugiyama J."/>
        </authorList>
    </citation>
    <scope>NUCLEOTIDE SEQUENCE [LARGE SCALE GENOMIC DNA]</scope>
    <source>
        <strain evidence="6">CBS 9802 / IAM 14324 / JCM 22182 / KY 12970</strain>
    </source>
</reference>
<dbReference type="HOGENOM" id="CLU_523841_0_0_1"/>
<evidence type="ECO:0000256" key="2">
    <source>
        <dbReference type="ARBA" id="ARBA00022801"/>
    </source>
</evidence>
<dbReference type="InterPro" id="IPR050300">
    <property type="entry name" value="GDXG_lipolytic_enzyme"/>
</dbReference>
<evidence type="ECO:0000256" key="3">
    <source>
        <dbReference type="SAM" id="MobiDB-lite"/>
    </source>
</evidence>
<keyword evidence="2" id="KW-0378">Hydrolase</keyword>
<dbReference type="eggNOG" id="KOG1515">
    <property type="taxonomic scope" value="Eukaryota"/>
</dbReference>
<reference evidence="5 6" key="2">
    <citation type="journal article" date="2012" name="Open Biol.">
        <title>Characteristics of nucleosomes and linker DNA regions on the genome of the basidiomycete Mixia osmundae revealed by mono- and dinucleosome mapping.</title>
        <authorList>
            <person name="Nishida H."/>
            <person name="Kondo S."/>
            <person name="Matsumoto T."/>
            <person name="Suzuki Y."/>
            <person name="Yoshikawa H."/>
            <person name="Taylor T.D."/>
            <person name="Sugiyama J."/>
        </authorList>
    </citation>
    <scope>NUCLEOTIDE SEQUENCE [LARGE SCALE GENOMIC DNA]</scope>
    <source>
        <strain evidence="6">CBS 9802 / IAM 14324 / JCM 22182 / KY 12970</strain>
    </source>
</reference>
<accession>G7E7Q8</accession>